<comment type="subcellular location">
    <subcellularLocation>
        <location evidence="1 6">Secreted</location>
    </subcellularLocation>
</comment>
<dbReference type="Gramene" id="OIT01149">
    <property type="protein sequence ID" value="OIT01149"/>
    <property type="gene ID" value="A4A49_51301"/>
</dbReference>
<protein>
    <recommendedName>
        <fullName evidence="6">S-protein homolog</fullName>
    </recommendedName>
</protein>
<keyword evidence="5" id="KW-0732">Signal</keyword>
<sequence>MFLLNLALVRSRTFVTPRFQVHIIDALPPNSKLILHCQSKDDDLGYKVLYPNEEFSFSFNEKLFGGTLYFCHFWWNGKNIPFDVFNSKIAGQCGVIDPDTLECYWKVQADGFYFGARRNPPPNYEKKHDWNS</sequence>
<evidence type="ECO:0000256" key="3">
    <source>
        <dbReference type="ARBA" id="ARBA00022471"/>
    </source>
</evidence>
<evidence type="ECO:0000313" key="7">
    <source>
        <dbReference type="EMBL" id="OIT01149.1"/>
    </source>
</evidence>
<organism evidence="7 8">
    <name type="scientific">Nicotiana attenuata</name>
    <name type="common">Coyote tobacco</name>
    <dbReference type="NCBI Taxonomy" id="49451"/>
    <lineage>
        <taxon>Eukaryota</taxon>
        <taxon>Viridiplantae</taxon>
        <taxon>Streptophyta</taxon>
        <taxon>Embryophyta</taxon>
        <taxon>Tracheophyta</taxon>
        <taxon>Spermatophyta</taxon>
        <taxon>Magnoliopsida</taxon>
        <taxon>eudicotyledons</taxon>
        <taxon>Gunneridae</taxon>
        <taxon>Pentapetalae</taxon>
        <taxon>asterids</taxon>
        <taxon>lamiids</taxon>
        <taxon>Solanales</taxon>
        <taxon>Solanaceae</taxon>
        <taxon>Nicotianoideae</taxon>
        <taxon>Nicotianeae</taxon>
        <taxon>Nicotiana</taxon>
    </lineage>
</organism>
<gene>
    <name evidence="7" type="ORF">A4A49_51301</name>
</gene>
<evidence type="ECO:0000313" key="8">
    <source>
        <dbReference type="Proteomes" id="UP000187609"/>
    </source>
</evidence>
<keyword evidence="4 6" id="KW-0964">Secreted</keyword>
<accession>A0A1J6I7Z2</accession>
<dbReference type="OMA" id="HDANTCH"/>
<evidence type="ECO:0000256" key="1">
    <source>
        <dbReference type="ARBA" id="ARBA00004613"/>
    </source>
</evidence>
<evidence type="ECO:0000256" key="5">
    <source>
        <dbReference type="ARBA" id="ARBA00022729"/>
    </source>
</evidence>
<proteinExistence type="inferred from homology"/>
<dbReference type="SMR" id="A0A1J6I7Z2"/>
<dbReference type="EMBL" id="MJEQ01037189">
    <property type="protein sequence ID" value="OIT01149.1"/>
    <property type="molecule type" value="Genomic_DNA"/>
</dbReference>
<evidence type="ECO:0000256" key="6">
    <source>
        <dbReference type="RuleBase" id="RU367044"/>
    </source>
</evidence>
<dbReference type="PANTHER" id="PTHR31232:SF125">
    <property type="entry name" value="S-PROTEIN HOMOLOG"/>
    <property type="match status" value="1"/>
</dbReference>
<comment type="similarity">
    <text evidence="2 6">Belongs to the plant self-incompatibility (S1) protein family.</text>
</comment>
<dbReference type="GO" id="GO:0060320">
    <property type="term" value="P:rejection of self pollen"/>
    <property type="evidence" value="ECO:0007669"/>
    <property type="project" value="UniProtKB-KW"/>
</dbReference>
<name>A0A1J6I7Z2_NICAT</name>
<keyword evidence="3 6" id="KW-0713">Self-incompatibility</keyword>
<dbReference type="GO" id="GO:0005576">
    <property type="term" value="C:extracellular region"/>
    <property type="evidence" value="ECO:0007669"/>
    <property type="project" value="UniProtKB-SubCell"/>
</dbReference>
<dbReference type="InterPro" id="IPR010264">
    <property type="entry name" value="Self-incomp_S1"/>
</dbReference>
<dbReference type="Proteomes" id="UP000187609">
    <property type="component" value="Unassembled WGS sequence"/>
</dbReference>
<reference evidence="7" key="1">
    <citation type="submission" date="2016-11" db="EMBL/GenBank/DDBJ databases">
        <title>The genome of Nicotiana attenuata.</title>
        <authorList>
            <person name="Xu S."/>
            <person name="Brockmoeller T."/>
            <person name="Gaquerel E."/>
            <person name="Navarro A."/>
            <person name="Kuhl H."/>
            <person name="Gase K."/>
            <person name="Ling Z."/>
            <person name="Zhou W."/>
            <person name="Kreitzer C."/>
            <person name="Stanke M."/>
            <person name="Tang H."/>
            <person name="Lyons E."/>
            <person name="Pandey P."/>
            <person name="Pandey S.P."/>
            <person name="Timmermann B."/>
            <person name="Baldwin I.T."/>
        </authorList>
    </citation>
    <scope>NUCLEOTIDE SEQUENCE [LARGE SCALE GENOMIC DNA]</scope>
    <source>
        <strain evidence="7">UT</strain>
    </source>
</reference>
<dbReference type="Pfam" id="PF05938">
    <property type="entry name" value="Self-incomp_S1"/>
    <property type="match status" value="1"/>
</dbReference>
<evidence type="ECO:0000256" key="2">
    <source>
        <dbReference type="ARBA" id="ARBA00005581"/>
    </source>
</evidence>
<keyword evidence="8" id="KW-1185">Reference proteome</keyword>
<comment type="caution">
    <text evidence="7">The sequence shown here is derived from an EMBL/GenBank/DDBJ whole genome shotgun (WGS) entry which is preliminary data.</text>
</comment>
<evidence type="ECO:0000256" key="4">
    <source>
        <dbReference type="ARBA" id="ARBA00022525"/>
    </source>
</evidence>
<dbReference type="AlphaFoldDB" id="A0A1J6I7Z2"/>
<dbReference type="PANTHER" id="PTHR31232">
    <property type="match status" value="1"/>
</dbReference>